<sequence>MTAVHTMFHLQISKRFVFFALFYAILAGFHFGYLHLLLYFHASRDEPVRTGLHSALLHNPGLSMVPVESTERRLIHLNPNNPTSLHRYDTMIRNFLLRYTLDVAEGVRMEDCSNRKHDPYSVCHFDLNSGGPCNVGNGFGYSSGKICILLKLNKVYGWVPDPVNRTDDGIRVRCAGREAIDQQLLGPACYFDLRWYREGRVAGSGPCANSRDFGLLDSIYFPYLNMGWYQSPLVFVKFPRIKRHVLIRVKCWVEAKNIHVDVARSEGSIAFELLID</sequence>
<dbReference type="PANTHER" id="PTHR11523">
    <property type="entry name" value="SODIUM/POTASSIUM-DEPENDENT ATPASE BETA SUBUNIT"/>
    <property type="match status" value="1"/>
</dbReference>
<keyword evidence="4" id="KW-0735">Signal-anchor</keyword>
<proteinExistence type="inferred from homology"/>
<dbReference type="AlphaFoldDB" id="A0ABD2PS95"/>
<evidence type="ECO:0000256" key="5">
    <source>
        <dbReference type="ARBA" id="ARBA00022989"/>
    </source>
</evidence>
<organism evidence="8 9">
    <name type="scientific">Cichlidogyrus casuarinus</name>
    <dbReference type="NCBI Taxonomy" id="1844966"/>
    <lineage>
        <taxon>Eukaryota</taxon>
        <taxon>Metazoa</taxon>
        <taxon>Spiralia</taxon>
        <taxon>Lophotrochozoa</taxon>
        <taxon>Platyhelminthes</taxon>
        <taxon>Monogenea</taxon>
        <taxon>Monopisthocotylea</taxon>
        <taxon>Dactylogyridea</taxon>
        <taxon>Ancyrocephalidae</taxon>
        <taxon>Cichlidogyrus</taxon>
    </lineage>
</organism>
<evidence type="ECO:0000256" key="6">
    <source>
        <dbReference type="ARBA" id="ARBA00023136"/>
    </source>
</evidence>
<keyword evidence="5 7" id="KW-1133">Transmembrane helix</keyword>
<evidence type="ECO:0000256" key="7">
    <source>
        <dbReference type="SAM" id="Phobius"/>
    </source>
</evidence>
<protein>
    <submittedName>
        <fullName evidence="8">ATPase, Na K transporting, beta</fullName>
    </submittedName>
</protein>
<dbReference type="EMBL" id="JBJKFK010003038">
    <property type="protein sequence ID" value="KAL3310340.1"/>
    <property type="molecule type" value="Genomic_DNA"/>
</dbReference>
<dbReference type="Proteomes" id="UP001626550">
    <property type="component" value="Unassembled WGS sequence"/>
</dbReference>
<comment type="similarity">
    <text evidence="2">Belongs to the X(+)/potassium ATPases subunit beta family.</text>
</comment>
<gene>
    <name evidence="8" type="primary">ATP1B4_3</name>
    <name evidence="8" type="ORF">Ciccas_011096</name>
</gene>
<keyword evidence="6 7" id="KW-0472">Membrane</keyword>
<evidence type="ECO:0000256" key="2">
    <source>
        <dbReference type="ARBA" id="ARBA00005876"/>
    </source>
</evidence>
<comment type="caution">
    <text evidence="8">The sequence shown here is derived from an EMBL/GenBank/DDBJ whole genome shotgun (WGS) entry which is preliminary data.</text>
</comment>
<name>A0ABD2PS95_9PLAT</name>
<keyword evidence="9" id="KW-1185">Reference proteome</keyword>
<evidence type="ECO:0000256" key="3">
    <source>
        <dbReference type="ARBA" id="ARBA00022692"/>
    </source>
</evidence>
<dbReference type="Pfam" id="PF00287">
    <property type="entry name" value="Na_K-ATPase"/>
    <property type="match status" value="1"/>
</dbReference>
<evidence type="ECO:0000313" key="9">
    <source>
        <dbReference type="Proteomes" id="UP001626550"/>
    </source>
</evidence>
<feature type="transmembrane region" description="Helical" evidence="7">
    <location>
        <begin position="16"/>
        <end position="40"/>
    </location>
</feature>
<dbReference type="Gene3D" id="2.60.40.1660">
    <property type="entry name" value="Na, k-atpase alpha subunit"/>
    <property type="match status" value="1"/>
</dbReference>
<reference evidence="8 9" key="1">
    <citation type="submission" date="2024-11" db="EMBL/GenBank/DDBJ databases">
        <title>Adaptive evolution of stress response genes in parasites aligns with host niche diversity.</title>
        <authorList>
            <person name="Hahn C."/>
            <person name="Resl P."/>
        </authorList>
    </citation>
    <scope>NUCLEOTIDE SEQUENCE [LARGE SCALE GENOMIC DNA]</scope>
    <source>
        <strain evidence="8">EGGRZ-B1_66</strain>
        <tissue evidence="8">Body</tissue>
    </source>
</reference>
<dbReference type="InterPro" id="IPR000402">
    <property type="entry name" value="Na/K_ATPase_sub_beta"/>
</dbReference>
<comment type="subcellular location">
    <subcellularLocation>
        <location evidence="1">Membrane</location>
        <topology evidence="1">Single-pass type II membrane protein</topology>
    </subcellularLocation>
</comment>
<dbReference type="PANTHER" id="PTHR11523:SF28">
    <property type="entry name" value="NA_K-ATPASE BETA SUBUNIT ISOFORM 4-RELATED"/>
    <property type="match status" value="1"/>
</dbReference>
<evidence type="ECO:0000256" key="1">
    <source>
        <dbReference type="ARBA" id="ARBA00004606"/>
    </source>
</evidence>
<dbReference type="InterPro" id="IPR038702">
    <property type="entry name" value="Na/K_ATPase_sub_beta_sf"/>
</dbReference>
<evidence type="ECO:0000256" key="4">
    <source>
        <dbReference type="ARBA" id="ARBA00022968"/>
    </source>
</evidence>
<keyword evidence="3 7" id="KW-0812">Transmembrane</keyword>
<dbReference type="GO" id="GO:0016020">
    <property type="term" value="C:membrane"/>
    <property type="evidence" value="ECO:0007669"/>
    <property type="project" value="UniProtKB-SubCell"/>
</dbReference>
<accession>A0ABD2PS95</accession>
<evidence type="ECO:0000313" key="8">
    <source>
        <dbReference type="EMBL" id="KAL3310340.1"/>
    </source>
</evidence>